<accession>A0ABU1APA8</accession>
<dbReference type="PANTHER" id="PTHR42982">
    <property type="entry name" value="SEC-INDEPENDENT PROTEIN TRANSLOCASE PROTEIN TATA"/>
    <property type="match status" value="1"/>
</dbReference>
<sequence length="106" mass="11466">MNLLAFIENINGPELILIFLVVLLLFGAERLPGLFKSLGQSVREFKKATRGIEEDIRSAMDVESTPVTPRAAPQTVAQENTATIPPTETAVTASEADKADNTVARK</sequence>
<comment type="subcellular location">
    <subcellularLocation>
        <location evidence="1 9">Cell membrane</location>
        <topology evidence="1 9">Single-pass membrane protein</topology>
    </subcellularLocation>
</comment>
<comment type="subunit">
    <text evidence="9">Forms a complex with TatC.</text>
</comment>
<keyword evidence="2 9" id="KW-0813">Transport</keyword>
<gene>
    <name evidence="9" type="primary">tatA</name>
    <name evidence="11" type="ORF">QEH52_00650</name>
</gene>
<organism evidence="11 12">
    <name type="scientific">Thalassobacterium maritimum</name>
    <dbReference type="NCBI Taxonomy" id="3041265"/>
    <lineage>
        <taxon>Bacteria</taxon>
        <taxon>Pseudomonadati</taxon>
        <taxon>Verrucomicrobiota</taxon>
        <taxon>Opitutia</taxon>
        <taxon>Puniceicoccales</taxon>
        <taxon>Coraliomargaritaceae</taxon>
        <taxon>Thalassobacterium</taxon>
    </lineage>
</organism>
<feature type="region of interest" description="Disordered" evidence="10">
    <location>
        <begin position="59"/>
        <end position="106"/>
    </location>
</feature>
<evidence type="ECO:0000256" key="9">
    <source>
        <dbReference type="HAMAP-Rule" id="MF_00236"/>
    </source>
</evidence>
<dbReference type="InterPro" id="IPR006312">
    <property type="entry name" value="TatA/E"/>
</dbReference>
<keyword evidence="8 9" id="KW-0472">Membrane</keyword>
<reference evidence="11 12" key="1">
    <citation type="submission" date="2023-04" db="EMBL/GenBank/DDBJ databases">
        <title>A novel bacteria isolated from coastal sediment.</title>
        <authorList>
            <person name="Liu X.-J."/>
            <person name="Du Z.-J."/>
        </authorList>
    </citation>
    <scope>NUCLEOTIDE SEQUENCE [LARGE SCALE GENOMIC DNA]</scope>
    <source>
        <strain evidence="11 12">SDUM461003</strain>
    </source>
</reference>
<keyword evidence="5 9" id="KW-0653">Protein transport</keyword>
<keyword evidence="4 9" id="KW-0812">Transmembrane</keyword>
<evidence type="ECO:0000256" key="3">
    <source>
        <dbReference type="ARBA" id="ARBA00022475"/>
    </source>
</evidence>
<keyword evidence="12" id="KW-1185">Reference proteome</keyword>
<evidence type="ECO:0000256" key="2">
    <source>
        <dbReference type="ARBA" id="ARBA00022448"/>
    </source>
</evidence>
<dbReference type="PRINTS" id="PR01506">
    <property type="entry name" value="TATBPROTEIN"/>
</dbReference>
<name>A0ABU1APA8_9BACT</name>
<protein>
    <recommendedName>
        <fullName evidence="9">Sec-independent protein translocase protein TatA</fullName>
    </recommendedName>
</protein>
<dbReference type="InterPro" id="IPR003369">
    <property type="entry name" value="TatA/B/E"/>
</dbReference>
<dbReference type="Pfam" id="PF02416">
    <property type="entry name" value="TatA_B_E"/>
    <property type="match status" value="1"/>
</dbReference>
<comment type="similarity">
    <text evidence="9">Belongs to the TatA/E family.</text>
</comment>
<dbReference type="EMBL" id="JARXHW010000001">
    <property type="protein sequence ID" value="MDQ8206003.1"/>
    <property type="molecule type" value="Genomic_DNA"/>
</dbReference>
<evidence type="ECO:0000313" key="11">
    <source>
        <dbReference type="EMBL" id="MDQ8206003.1"/>
    </source>
</evidence>
<evidence type="ECO:0000256" key="6">
    <source>
        <dbReference type="ARBA" id="ARBA00022989"/>
    </source>
</evidence>
<evidence type="ECO:0000256" key="4">
    <source>
        <dbReference type="ARBA" id="ARBA00022692"/>
    </source>
</evidence>
<comment type="function">
    <text evidence="9">Part of the twin-arginine translocation (Tat) system that transports large folded proteins containing a characteristic twin-arginine motif in their signal peptide across membranes. TatA could form the protein-conducting channel of the Tat system.</text>
</comment>
<evidence type="ECO:0000256" key="10">
    <source>
        <dbReference type="SAM" id="MobiDB-lite"/>
    </source>
</evidence>
<dbReference type="Proteomes" id="UP001225316">
    <property type="component" value="Unassembled WGS sequence"/>
</dbReference>
<evidence type="ECO:0000256" key="1">
    <source>
        <dbReference type="ARBA" id="ARBA00004162"/>
    </source>
</evidence>
<dbReference type="RefSeq" id="WP_308947981.1">
    <property type="nucleotide sequence ID" value="NZ_JARXHW010000001.1"/>
</dbReference>
<dbReference type="PANTHER" id="PTHR42982:SF1">
    <property type="entry name" value="SEC-INDEPENDENT PROTEIN TRANSLOCASE PROTEIN TATA"/>
    <property type="match status" value="1"/>
</dbReference>
<proteinExistence type="inferred from homology"/>
<keyword evidence="7 9" id="KW-0811">Translocation</keyword>
<feature type="compositionally biased region" description="Polar residues" evidence="10">
    <location>
        <begin position="75"/>
        <end position="92"/>
    </location>
</feature>
<dbReference type="NCBIfam" id="TIGR01411">
    <property type="entry name" value="tatAE"/>
    <property type="match status" value="1"/>
</dbReference>
<evidence type="ECO:0000313" key="12">
    <source>
        <dbReference type="Proteomes" id="UP001225316"/>
    </source>
</evidence>
<evidence type="ECO:0000256" key="7">
    <source>
        <dbReference type="ARBA" id="ARBA00023010"/>
    </source>
</evidence>
<dbReference type="Gene3D" id="1.20.5.3310">
    <property type="match status" value="1"/>
</dbReference>
<comment type="caution">
    <text evidence="11">The sequence shown here is derived from an EMBL/GenBank/DDBJ whole genome shotgun (WGS) entry which is preliminary data.</text>
</comment>
<keyword evidence="6 9" id="KW-1133">Transmembrane helix</keyword>
<keyword evidence="3 9" id="KW-1003">Cell membrane</keyword>
<dbReference type="HAMAP" id="MF_00236">
    <property type="entry name" value="TatA_E"/>
    <property type="match status" value="1"/>
</dbReference>
<evidence type="ECO:0000256" key="5">
    <source>
        <dbReference type="ARBA" id="ARBA00022927"/>
    </source>
</evidence>
<evidence type="ECO:0000256" key="8">
    <source>
        <dbReference type="ARBA" id="ARBA00023136"/>
    </source>
</evidence>